<gene>
    <name evidence="1" type="ORF">CEXT_737241</name>
</gene>
<dbReference type="AlphaFoldDB" id="A0AAV4WUZ1"/>
<name>A0AAV4WUZ1_CAEEX</name>
<sequence length="106" mass="12767">MQICNRESSKNRRKRRALTFRLELSFFFCCQTQFNKIMSQSRAHRLHRLGFEVNSFLSVASRKHWVAYETTLQVSRKIKSNNRFHHHQKDIPSHAFNHNSFLKSNM</sequence>
<proteinExistence type="predicted"/>
<reference evidence="1 2" key="1">
    <citation type="submission" date="2021-06" db="EMBL/GenBank/DDBJ databases">
        <title>Caerostris extrusa draft genome.</title>
        <authorList>
            <person name="Kono N."/>
            <person name="Arakawa K."/>
        </authorList>
    </citation>
    <scope>NUCLEOTIDE SEQUENCE [LARGE SCALE GENOMIC DNA]</scope>
</reference>
<dbReference type="EMBL" id="BPLR01016670">
    <property type="protein sequence ID" value="GIY85604.1"/>
    <property type="molecule type" value="Genomic_DNA"/>
</dbReference>
<dbReference type="Proteomes" id="UP001054945">
    <property type="component" value="Unassembled WGS sequence"/>
</dbReference>
<organism evidence="1 2">
    <name type="scientific">Caerostris extrusa</name>
    <name type="common">Bark spider</name>
    <name type="synonym">Caerostris bankana</name>
    <dbReference type="NCBI Taxonomy" id="172846"/>
    <lineage>
        <taxon>Eukaryota</taxon>
        <taxon>Metazoa</taxon>
        <taxon>Ecdysozoa</taxon>
        <taxon>Arthropoda</taxon>
        <taxon>Chelicerata</taxon>
        <taxon>Arachnida</taxon>
        <taxon>Araneae</taxon>
        <taxon>Araneomorphae</taxon>
        <taxon>Entelegynae</taxon>
        <taxon>Araneoidea</taxon>
        <taxon>Araneidae</taxon>
        <taxon>Caerostris</taxon>
    </lineage>
</organism>
<evidence type="ECO:0000313" key="1">
    <source>
        <dbReference type="EMBL" id="GIY85604.1"/>
    </source>
</evidence>
<accession>A0AAV4WUZ1</accession>
<evidence type="ECO:0000313" key="2">
    <source>
        <dbReference type="Proteomes" id="UP001054945"/>
    </source>
</evidence>
<keyword evidence="2" id="KW-1185">Reference proteome</keyword>
<protein>
    <submittedName>
        <fullName evidence="1">Uncharacterized protein</fullName>
    </submittedName>
</protein>
<comment type="caution">
    <text evidence="1">The sequence shown here is derived from an EMBL/GenBank/DDBJ whole genome shotgun (WGS) entry which is preliminary data.</text>
</comment>